<dbReference type="Proteomes" id="UP000299102">
    <property type="component" value="Unassembled WGS sequence"/>
</dbReference>
<reference evidence="2 3" key="1">
    <citation type="journal article" date="2019" name="Commun. Biol.">
        <title>The bagworm genome reveals a unique fibroin gene that provides high tensile strength.</title>
        <authorList>
            <person name="Kono N."/>
            <person name="Nakamura H."/>
            <person name="Ohtoshi R."/>
            <person name="Tomita M."/>
            <person name="Numata K."/>
            <person name="Arakawa K."/>
        </authorList>
    </citation>
    <scope>NUCLEOTIDE SEQUENCE [LARGE SCALE GENOMIC DNA]</scope>
</reference>
<keyword evidence="3" id="KW-1185">Reference proteome</keyword>
<feature type="compositionally biased region" description="Basic and acidic residues" evidence="1">
    <location>
        <begin position="332"/>
        <end position="349"/>
    </location>
</feature>
<dbReference type="EMBL" id="BGZK01000340">
    <property type="protein sequence ID" value="GBP37885.1"/>
    <property type="molecule type" value="Genomic_DNA"/>
</dbReference>
<feature type="region of interest" description="Disordered" evidence="1">
    <location>
        <begin position="270"/>
        <end position="395"/>
    </location>
</feature>
<accession>A0A4C1VJK2</accession>
<evidence type="ECO:0000313" key="2">
    <source>
        <dbReference type="EMBL" id="GBP37885.1"/>
    </source>
</evidence>
<feature type="compositionally biased region" description="Basic residues" evidence="1">
    <location>
        <begin position="351"/>
        <end position="369"/>
    </location>
</feature>
<protein>
    <submittedName>
        <fullName evidence="2">Uncharacterized protein</fullName>
    </submittedName>
</protein>
<feature type="region of interest" description="Disordered" evidence="1">
    <location>
        <begin position="1"/>
        <end position="20"/>
    </location>
</feature>
<sequence length="457" mass="52346">MKRSFGHTPRPRFERAGGARAGARATGVTRLVTLCSIYTERECVLNKGPFSASRDSSAARYDKKALYLRALVRPEVSLRKHGTARAATPDGDRQNMTKGFRVAVINWTWQRETATHHVDRAEDLVGDHCACYTNFTSSPWRCSNVGPRLYTRLRVHVEGHPYTGYDSAPTTRSSTNYYRYVLLVSRRVEGAAFGTDTFKESSSQHIKLRQRRHRTRLLNKNNRTPFSKSGHLKKMVRISRLRPVSSSGIVPRGALCARARRRRRLYRWFQNKGTSTRRGRYPTKQLGDALGRTEWPGRAARRPPPAHRPPLPMTLTFPPSSFKSEPIFVAKSDLKTERRGESRTREGSARPRTRSRPGLKRGGSGRKWVRASPRSKTNGGRNLNQNRDQDRNRESVISRYDVRICQRGSVKARPEDQGREEVERACPETLLRTRLATLTLLRIKKYMRARASRRVRL</sequence>
<proteinExistence type="predicted"/>
<name>A0A4C1VJK2_EUMVA</name>
<comment type="caution">
    <text evidence="2">The sequence shown here is derived from an EMBL/GenBank/DDBJ whole genome shotgun (WGS) entry which is preliminary data.</text>
</comment>
<evidence type="ECO:0000313" key="3">
    <source>
        <dbReference type="Proteomes" id="UP000299102"/>
    </source>
</evidence>
<dbReference type="AlphaFoldDB" id="A0A4C1VJK2"/>
<gene>
    <name evidence="2" type="ORF">EVAR_21420_1</name>
</gene>
<organism evidence="2 3">
    <name type="scientific">Eumeta variegata</name>
    <name type="common">Bagworm moth</name>
    <name type="synonym">Eumeta japonica</name>
    <dbReference type="NCBI Taxonomy" id="151549"/>
    <lineage>
        <taxon>Eukaryota</taxon>
        <taxon>Metazoa</taxon>
        <taxon>Ecdysozoa</taxon>
        <taxon>Arthropoda</taxon>
        <taxon>Hexapoda</taxon>
        <taxon>Insecta</taxon>
        <taxon>Pterygota</taxon>
        <taxon>Neoptera</taxon>
        <taxon>Endopterygota</taxon>
        <taxon>Lepidoptera</taxon>
        <taxon>Glossata</taxon>
        <taxon>Ditrysia</taxon>
        <taxon>Tineoidea</taxon>
        <taxon>Psychidae</taxon>
        <taxon>Oiketicinae</taxon>
        <taxon>Eumeta</taxon>
    </lineage>
</organism>
<evidence type="ECO:0000256" key="1">
    <source>
        <dbReference type="SAM" id="MobiDB-lite"/>
    </source>
</evidence>